<evidence type="ECO:0000256" key="4">
    <source>
        <dbReference type="ARBA" id="ARBA00022729"/>
    </source>
</evidence>
<accession>A0ABZ3H8Y9</accession>
<dbReference type="Pfam" id="PF03150">
    <property type="entry name" value="CCP_MauG"/>
    <property type="match status" value="1"/>
</dbReference>
<evidence type="ECO:0000256" key="9">
    <source>
        <dbReference type="SAM" id="SignalP"/>
    </source>
</evidence>
<keyword evidence="12" id="KW-1185">Reference proteome</keyword>
<dbReference type="Gene3D" id="1.10.760.10">
    <property type="entry name" value="Cytochrome c-like domain"/>
    <property type="match status" value="2"/>
</dbReference>
<keyword evidence="11" id="KW-0575">Peroxidase</keyword>
<dbReference type="RefSeq" id="WP_345970065.1">
    <property type="nucleotide sequence ID" value="NZ_CP147920.1"/>
</dbReference>
<feature type="signal peptide" evidence="9">
    <location>
        <begin position="1"/>
        <end position="19"/>
    </location>
</feature>
<reference evidence="11 12" key="1">
    <citation type="submission" date="2024-03" db="EMBL/GenBank/DDBJ databases">
        <title>Sulfurimonas sp. HSL3-1.</title>
        <authorList>
            <person name="Wang S."/>
        </authorList>
    </citation>
    <scope>NUCLEOTIDE SEQUENCE [LARGE SCALE GENOMIC DNA]</scope>
    <source>
        <strain evidence="11 12">HSL3-1</strain>
    </source>
</reference>
<evidence type="ECO:0000259" key="10">
    <source>
        <dbReference type="PROSITE" id="PS51007"/>
    </source>
</evidence>
<feature type="domain" description="Cytochrome c" evidence="10">
    <location>
        <begin position="35"/>
        <end position="300"/>
    </location>
</feature>
<keyword evidence="2 8" id="KW-0349">Heme</keyword>
<dbReference type="PIRSF" id="PIRSF000294">
    <property type="entry name" value="Cytochrome-c_peroxidase"/>
    <property type="match status" value="1"/>
</dbReference>
<feature type="chain" id="PRO_5047157441" evidence="9">
    <location>
        <begin position="20"/>
        <end position="308"/>
    </location>
</feature>
<dbReference type="InterPro" id="IPR026259">
    <property type="entry name" value="MauG/Cytc_peroxidase"/>
</dbReference>
<dbReference type="Pfam" id="PF00034">
    <property type="entry name" value="Cytochrom_C"/>
    <property type="match status" value="1"/>
</dbReference>
<keyword evidence="3 8" id="KW-0479">Metal-binding</keyword>
<sequence>MKYWLAVIVLSAFSSLAMGQEPIKPLPRSVVYDHAKAALGRQLFSDTLLSSDKTVACATCHSFNYGGADPRPVSIGVGGKTGSVQSPTVYNARYNFKQFWNGRAASLMEQASGPIHNPVEMGMESTTIAQRLNADPDYVKAFAAVYGEGEITYEQAIEAIVEFEKALVTPDSPFDRFLRGETTLSPLELEGYQRFKAYGCITCHNGINIGGNSFQKMGLFVPYEHDEAAPDLHAVTNQRRHMNVYKVPTLRNIALTAPYFHDASSKTLTDAVQKMSYHNLGVELSDKDVRAIVAFLKTLTGERPEVLR</sequence>
<organism evidence="11 12">
    <name type="scientific">Sulfurimonas diazotrophicus</name>
    <dbReference type="NCBI Taxonomy" id="3131939"/>
    <lineage>
        <taxon>Bacteria</taxon>
        <taxon>Pseudomonadati</taxon>
        <taxon>Campylobacterota</taxon>
        <taxon>Epsilonproteobacteria</taxon>
        <taxon>Campylobacterales</taxon>
        <taxon>Sulfurimonadaceae</taxon>
        <taxon>Sulfurimonas</taxon>
    </lineage>
</organism>
<dbReference type="GO" id="GO:0004601">
    <property type="term" value="F:peroxidase activity"/>
    <property type="evidence" value="ECO:0007669"/>
    <property type="project" value="UniProtKB-KW"/>
</dbReference>
<dbReference type="SUPFAM" id="SSF46626">
    <property type="entry name" value="Cytochrome c"/>
    <property type="match status" value="2"/>
</dbReference>
<evidence type="ECO:0000256" key="1">
    <source>
        <dbReference type="ARBA" id="ARBA00004418"/>
    </source>
</evidence>
<keyword evidence="7 8" id="KW-0408">Iron</keyword>
<name>A0ABZ3H8Y9_9BACT</name>
<evidence type="ECO:0000256" key="2">
    <source>
        <dbReference type="ARBA" id="ARBA00022617"/>
    </source>
</evidence>
<dbReference type="InterPro" id="IPR009056">
    <property type="entry name" value="Cyt_c-like_dom"/>
</dbReference>
<protein>
    <submittedName>
        <fullName evidence="11">Cytochrome-c peroxidase</fullName>
    </submittedName>
</protein>
<dbReference type="InterPro" id="IPR051395">
    <property type="entry name" value="Cytochrome_c_Peroxidase/MauG"/>
</dbReference>
<evidence type="ECO:0000256" key="6">
    <source>
        <dbReference type="ARBA" id="ARBA00023002"/>
    </source>
</evidence>
<gene>
    <name evidence="11" type="ORF">WCY31_12260</name>
</gene>
<dbReference type="PROSITE" id="PS51007">
    <property type="entry name" value="CYTC"/>
    <property type="match status" value="1"/>
</dbReference>
<dbReference type="InterPro" id="IPR004852">
    <property type="entry name" value="Di-haem_cyt_c_peroxidsae"/>
</dbReference>
<dbReference type="Proteomes" id="UP001447842">
    <property type="component" value="Chromosome"/>
</dbReference>
<evidence type="ECO:0000256" key="5">
    <source>
        <dbReference type="ARBA" id="ARBA00022764"/>
    </source>
</evidence>
<dbReference type="PANTHER" id="PTHR30600">
    <property type="entry name" value="CYTOCHROME C PEROXIDASE-RELATED"/>
    <property type="match status" value="1"/>
</dbReference>
<evidence type="ECO:0000313" key="12">
    <source>
        <dbReference type="Proteomes" id="UP001447842"/>
    </source>
</evidence>
<evidence type="ECO:0000313" key="11">
    <source>
        <dbReference type="EMBL" id="XAU15000.1"/>
    </source>
</evidence>
<evidence type="ECO:0000256" key="3">
    <source>
        <dbReference type="ARBA" id="ARBA00022723"/>
    </source>
</evidence>
<dbReference type="PANTHER" id="PTHR30600:SF7">
    <property type="entry name" value="CYTOCHROME C PEROXIDASE-RELATED"/>
    <property type="match status" value="1"/>
</dbReference>
<keyword evidence="6" id="KW-0560">Oxidoreductase</keyword>
<evidence type="ECO:0000256" key="8">
    <source>
        <dbReference type="PROSITE-ProRule" id="PRU00433"/>
    </source>
</evidence>
<keyword evidence="5" id="KW-0574">Periplasm</keyword>
<dbReference type="EMBL" id="CP147920">
    <property type="protein sequence ID" value="XAU15000.1"/>
    <property type="molecule type" value="Genomic_DNA"/>
</dbReference>
<evidence type="ECO:0000256" key="7">
    <source>
        <dbReference type="ARBA" id="ARBA00023004"/>
    </source>
</evidence>
<dbReference type="InterPro" id="IPR036909">
    <property type="entry name" value="Cyt_c-like_dom_sf"/>
</dbReference>
<comment type="subcellular location">
    <subcellularLocation>
        <location evidence="1">Periplasm</location>
    </subcellularLocation>
</comment>
<keyword evidence="4 9" id="KW-0732">Signal</keyword>
<proteinExistence type="predicted"/>